<comment type="similarity">
    <text evidence="2">Belongs to the aldo/keto reductase family. Aldo/keto reductase 2 subfamily.</text>
</comment>
<dbReference type="SUPFAM" id="SSF51430">
    <property type="entry name" value="NAD(P)-linked oxidoreductase"/>
    <property type="match status" value="1"/>
</dbReference>
<comment type="caution">
    <text evidence="4">The sequence shown here is derived from an EMBL/GenBank/DDBJ whole genome shotgun (WGS) entry which is preliminary data.</text>
</comment>
<dbReference type="CDD" id="cd19079">
    <property type="entry name" value="AKR_EcYajO-like"/>
    <property type="match status" value="1"/>
</dbReference>
<dbReference type="PANTHER" id="PTHR43364:SF15">
    <property type="entry name" value="ARYL-ALCOHOL DEHYDROGENASE AAD16-RELATED"/>
    <property type="match status" value="1"/>
</dbReference>
<dbReference type="Pfam" id="PF00248">
    <property type="entry name" value="Aldo_ket_red"/>
    <property type="match status" value="2"/>
</dbReference>
<dbReference type="PANTHER" id="PTHR43364">
    <property type="entry name" value="NADH-SPECIFIC METHYLGLYOXAL REDUCTASE-RELATED"/>
    <property type="match status" value="1"/>
</dbReference>
<reference evidence="4 5" key="1">
    <citation type="journal article" date="2016" name="Sci. Rep.">
        <title>Penicillium arizonense, a new, genome sequenced fungal species, reveals a high chemical diversity in secreted metabolites.</title>
        <authorList>
            <person name="Grijseels S."/>
            <person name="Nielsen J.C."/>
            <person name="Randelovic M."/>
            <person name="Nielsen J."/>
            <person name="Nielsen K.F."/>
            <person name="Workman M."/>
            <person name="Frisvad J.C."/>
        </authorList>
    </citation>
    <scope>NUCLEOTIDE SEQUENCE [LARGE SCALE GENOMIC DNA]</scope>
    <source>
        <strain evidence="4 5">CBS 141311</strain>
    </source>
</reference>
<keyword evidence="1" id="KW-0560">Oxidoreductase</keyword>
<dbReference type="RefSeq" id="XP_022489629.1">
    <property type="nucleotide sequence ID" value="XM_022630268.1"/>
</dbReference>
<keyword evidence="5" id="KW-1185">Reference proteome</keyword>
<dbReference type="GO" id="GO:0016491">
    <property type="term" value="F:oxidoreductase activity"/>
    <property type="evidence" value="ECO:0007669"/>
    <property type="project" value="UniProtKB-KW"/>
</dbReference>
<evidence type="ECO:0000259" key="3">
    <source>
        <dbReference type="Pfam" id="PF00248"/>
    </source>
</evidence>
<feature type="domain" description="NADP-dependent oxidoreductase" evidence="3">
    <location>
        <begin position="233"/>
        <end position="383"/>
    </location>
</feature>
<dbReference type="InterPro" id="IPR050523">
    <property type="entry name" value="AKR_Detox_Biosynth"/>
</dbReference>
<evidence type="ECO:0000256" key="1">
    <source>
        <dbReference type="ARBA" id="ARBA00023002"/>
    </source>
</evidence>
<accession>A0A1F5LLT3</accession>
<proteinExistence type="inferred from homology"/>
<protein>
    <recommendedName>
        <fullName evidence="3">NADP-dependent oxidoreductase domain-containing protein</fullName>
    </recommendedName>
</protein>
<dbReference type="STRING" id="1835702.A0A1F5LLT3"/>
<dbReference type="Gene3D" id="3.20.20.100">
    <property type="entry name" value="NADP-dependent oxidoreductase domain"/>
    <property type="match status" value="1"/>
</dbReference>
<dbReference type="EMBL" id="LXJU01000006">
    <property type="protein sequence ID" value="OGE54192.1"/>
    <property type="molecule type" value="Genomic_DNA"/>
</dbReference>
<sequence length="394" mass="43764">MDRSAFKPAYKGAMRYNNLGKSGLKISKIVLGAMSFGNSEGWHIPEEKALPVLKEAYDKGINTWDTADVYSFGESERIVGKALKEYNIPRERVVILSKCYAGLPNPGDMDGLSDIEKMSVMIANDGIMVNRIGLSRKHIFDAVDASVERLGTYMDVLQIHRLDRDTPREEIMKALNDVVESGKVRYLGASSVSGITYYSLFSSSFLSVGVPLLTPALFSEQMHAWEFQALNNIASENGWHKFISMQDYYSLLHREEEREMHPYCRDAGIGIIPWSPLSRGLLTRPYQATQEQPTVRQGTDFTAEWLMGGTTEADIAIINRVEELAQEKGCSMAQIGIVWCLVKGVNPIVGLSSSKRLDEAVQAVALFEGGVLTEADVKSLDDLYVPKMALSGTW</sequence>
<organism evidence="4 5">
    <name type="scientific">Penicillium arizonense</name>
    <dbReference type="NCBI Taxonomy" id="1835702"/>
    <lineage>
        <taxon>Eukaryota</taxon>
        <taxon>Fungi</taxon>
        <taxon>Dikarya</taxon>
        <taxon>Ascomycota</taxon>
        <taxon>Pezizomycotina</taxon>
        <taxon>Eurotiomycetes</taxon>
        <taxon>Eurotiomycetidae</taxon>
        <taxon>Eurotiales</taxon>
        <taxon>Aspergillaceae</taxon>
        <taxon>Penicillium</taxon>
    </lineage>
</organism>
<dbReference type="Proteomes" id="UP000177622">
    <property type="component" value="Unassembled WGS sequence"/>
</dbReference>
<dbReference type="InterPro" id="IPR023210">
    <property type="entry name" value="NADP_OxRdtase_dom"/>
</dbReference>
<dbReference type="AlphaFoldDB" id="A0A1F5LLT3"/>
<dbReference type="OrthoDB" id="1720422at2759"/>
<evidence type="ECO:0000313" key="5">
    <source>
        <dbReference type="Proteomes" id="UP000177622"/>
    </source>
</evidence>
<gene>
    <name evidence="4" type="ORF">PENARI_c006G03800</name>
</gene>
<dbReference type="InterPro" id="IPR036812">
    <property type="entry name" value="NAD(P)_OxRdtase_dom_sf"/>
</dbReference>
<evidence type="ECO:0000313" key="4">
    <source>
        <dbReference type="EMBL" id="OGE54192.1"/>
    </source>
</evidence>
<evidence type="ECO:0000256" key="2">
    <source>
        <dbReference type="ARBA" id="ARBA00038157"/>
    </source>
</evidence>
<name>A0A1F5LLT3_PENAI</name>
<feature type="domain" description="NADP-dependent oxidoreductase" evidence="3">
    <location>
        <begin position="28"/>
        <end position="193"/>
    </location>
</feature>
<dbReference type="GeneID" id="34575002"/>